<dbReference type="PANTHER" id="PTHR11360">
    <property type="entry name" value="MONOCARBOXYLATE TRANSPORTER"/>
    <property type="match status" value="1"/>
</dbReference>
<gene>
    <name evidence="3" type="ORF">JTE90_001361</name>
</gene>
<dbReference type="AlphaFoldDB" id="A0AAV6VI99"/>
<feature type="transmembrane region" description="Helical" evidence="2">
    <location>
        <begin position="36"/>
        <end position="65"/>
    </location>
</feature>
<keyword evidence="4" id="KW-1185">Reference proteome</keyword>
<sequence>MEEKQYLQNGEGRAVVSGKAHVSRPRFRMEGPDGGYAWAVALAACVISFIMAGLGRMSGILYVAFIDTFRVDRMAASTPFSVRSSTRNLLGPVVGILGQKYGVRAVTITGGILATISASLCFFAPDIAWITVLWGVLNGVGTALSVTLPQVVIGKYFIKHTTTASGMAFSGGCIGSFVFPVLLEELLYSYGMQGTFLVIGAITMHCIPAGMILKTPPWLKNDQESRTSAEEDPATSEEDLSVNSKNRHGSIGLHQAPNRLGVEDASAVRTNSLYQESSEKLLVSGKNLPEFGGRFGRVNSKSEKDQGFPDTQFLRDNPDAVLKILTLKSLSSNSAKSEINQNEASEEAAILDRMEELYNSFENSRKKSLSQQKLKPNRLQMCKDFVRENNLKTIGNHKSQSFLCDRKMEFEFGEVPKTNSVPDFMKSNEVSTHCILMKLKKLRDLNPDVLNCFPEDEREEATLVMIELKKLYNKHSNMHNQKKGSFLSLCGTTPLDPLTSETILEKSNDEEHPNTFKDHFKTTINLHKKPLFLLICLCRSVHFMTLVPVMTVVVDFVMDKGLREDDGKYAIAALSLGDLLGRLCFGWVTDKGYMRLPRYMMIVMVLQGASTLALPLMYTKLTIYLMLAIFGLLQGSLFVRHNVLVSKYMENHEQSIAMGCINFFSGLLGFGLPAYIGYFRDTIGTYDYILYINGTVGILTGLLWLLEPFFKQCSTKEKSSESPVLV</sequence>
<feature type="transmembrane region" description="Helical" evidence="2">
    <location>
        <begin position="655"/>
        <end position="676"/>
    </location>
</feature>
<protein>
    <recommendedName>
        <fullName evidence="5">Monocarboxylate transporter 9</fullName>
    </recommendedName>
</protein>
<comment type="caution">
    <text evidence="3">The sequence shown here is derived from an EMBL/GenBank/DDBJ whole genome shotgun (WGS) entry which is preliminary data.</text>
</comment>
<keyword evidence="2" id="KW-0812">Transmembrane</keyword>
<dbReference type="EMBL" id="JAFNEN010000089">
    <property type="protein sequence ID" value="KAG8195341.1"/>
    <property type="molecule type" value="Genomic_DNA"/>
</dbReference>
<evidence type="ECO:0008006" key="5">
    <source>
        <dbReference type="Google" id="ProtNLM"/>
    </source>
</evidence>
<feature type="transmembrane region" description="Helical" evidence="2">
    <location>
        <begin position="164"/>
        <end position="183"/>
    </location>
</feature>
<feature type="transmembrane region" description="Helical" evidence="2">
    <location>
        <begin position="531"/>
        <end position="557"/>
    </location>
</feature>
<dbReference type="Gene3D" id="1.20.1250.20">
    <property type="entry name" value="MFS general substrate transporter like domains"/>
    <property type="match status" value="2"/>
</dbReference>
<feature type="transmembrane region" description="Helical" evidence="2">
    <location>
        <begin position="105"/>
        <end position="125"/>
    </location>
</feature>
<reference evidence="3 4" key="1">
    <citation type="journal article" date="2022" name="Nat. Ecol. Evol.">
        <title>A masculinizing supergene underlies an exaggerated male reproductive morph in a spider.</title>
        <authorList>
            <person name="Hendrickx F."/>
            <person name="De Corte Z."/>
            <person name="Sonet G."/>
            <person name="Van Belleghem S.M."/>
            <person name="Kostlbacher S."/>
            <person name="Vangestel C."/>
        </authorList>
    </citation>
    <scope>NUCLEOTIDE SEQUENCE [LARGE SCALE GENOMIC DNA]</scope>
    <source>
        <strain evidence="3">W744_W776</strain>
    </source>
</reference>
<evidence type="ECO:0000313" key="4">
    <source>
        <dbReference type="Proteomes" id="UP000827092"/>
    </source>
</evidence>
<feature type="region of interest" description="Disordered" evidence="1">
    <location>
        <begin position="222"/>
        <end position="256"/>
    </location>
</feature>
<dbReference type="InterPro" id="IPR050327">
    <property type="entry name" value="Proton-linked_MCT"/>
</dbReference>
<evidence type="ECO:0000256" key="2">
    <source>
        <dbReference type="SAM" id="Phobius"/>
    </source>
</evidence>
<feature type="transmembrane region" description="Helical" evidence="2">
    <location>
        <begin position="131"/>
        <end position="152"/>
    </location>
</feature>
<dbReference type="InterPro" id="IPR011701">
    <property type="entry name" value="MFS"/>
</dbReference>
<dbReference type="PANTHER" id="PTHR11360:SF303">
    <property type="entry name" value="MAJOR FACILITATOR SUPERFAMILY (MFS) PROFILE DOMAIN-CONTAINING PROTEIN"/>
    <property type="match status" value="1"/>
</dbReference>
<feature type="transmembrane region" description="Helical" evidence="2">
    <location>
        <begin position="688"/>
        <end position="706"/>
    </location>
</feature>
<proteinExistence type="predicted"/>
<dbReference type="SUPFAM" id="SSF103473">
    <property type="entry name" value="MFS general substrate transporter"/>
    <property type="match status" value="1"/>
</dbReference>
<name>A0AAV6VI99_9ARAC</name>
<keyword evidence="2" id="KW-0472">Membrane</keyword>
<keyword evidence="2" id="KW-1133">Transmembrane helix</keyword>
<dbReference type="Proteomes" id="UP000827092">
    <property type="component" value="Unassembled WGS sequence"/>
</dbReference>
<organism evidence="3 4">
    <name type="scientific">Oedothorax gibbosus</name>
    <dbReference type="NCBI Taxonomy" id="931172"/>
    <lineage>
        <taxon>Eukaryota</taxon>
        <taxon>Metazoa</taxon>
        <taxon>Ecdysozoa</taxon>
        <taxon>Arthropoda</taxon>
        <taxon>Chelicerata</taxon>
        <taxon>Arachnida</taxon>
        <taxon>Araneae</taxon>
        <taxon>Araneomorphae</taxon>
        <taxon>Entelegynae</taxon>
        <taxon>Araneoidea</taxon>
        <taxon>Linyphiidae</taxon>
        <taxon>Erigoninae</taxon>
        <taxon>Oedothorax</taxon>
    </lineage>
</organism>
<dbReference type="Pfam" id="PF07690">
    <property type="entry name" value="MFS_1"/>
    <property type="match status" value="2"/>
</dbReference>
<feature type="compositionally biased region" description="Acidic residues" evidence="1">
    <location>
        <begin position="230"/>
        <end position="240"/>
    </location>
</feature>
<feature type="transmembrane region" description="Helical" evidence="2">
    <location>
        <begin position="600"/>
        <end position="618"/>
    </location>
</feature>
<feature type="transmembrane region" description="Helical" evidence="2">
    <location>
        <begin position="195"/>
        <end position="213"/>
    </location>
</feature>
<feature type="transmembrane region" description="Helical" evidence="2">
    <location>
        <begin position="624"/>
        <end position="643"/>
    </location>
</feature>
<dbReference type="InterPro" id="IPR036259">
    <property type="entry name" value="MFS_trans_sf"/>
</dbReference>
<accession>A0AAV6VI99</accession>
<dbReference type="GO" id="GO:0008028">
    <property type="term" value="F:monocarboxylic acid transmembrane transporter activity"/>
    <property type="evidence" value="ECO:0007669"/>
    <property type="project" value="TreeGrafter"/>
</dbReference>
<evidence type="ECO:0000313" key="3">
    <source>
        <dbReference type="EMBL" id="KAG8195341.1"/>
    </source>
</evidence>
<evidence type="ECO:0000256" key="1">
    <source>
        <dbReference type="SAM" id="MobiDB-lite"/>
    </source>
</evidence>
<feature type="transmembrane region" description="Helical" evidence="2">
    <location>
        <begin position="569"/>
        <end position="588"/>
    </location>
</feature>